<evidence type="ECO:0000313" key="3">
    <source>
        <dbReference type="Proteomes" id="UP000664628"/>
    </source>
</evidence>
<proteinExistence type="predicted"/>
<reference evidence="2 3" key="1">
    <citation type="submission" date="2021-03" db="EMBL/GenBank/DDBJ databases">
        <title>Fibrella sp. HMF5405 genome sequencing and assembly.</title>
        <authorList>
            <person name="Kang H."/>
            <person name="Kim H."/>
            <person name="Bae S."/>
            <person name="Joh K."/>
        </authorList>
    </citation>
    <scope>NUCLEOTIDE SEQUENCE [LARGE SCALE GENOMIC DNA]</scope>
    <source>
        <strain evidence="2 3">HMF5405</strain>
    </source>
</reference>
<dbReference type="RefSeq" id="WP_207328725.1">
    <property type="nucleotide sequence ID" value="NZ_JAFMYW010000002.1"/>
</dbReference>
<keyword evidence="1" id="KW-1133">Transmembrane helix</keyword>
<feature type="transmembrane region" description="Helical" evidence="1">
    <location>
        <begin position="128"/>
        <end position="145"/>
    </location>
</feature>
<keyword evidence="3" id="KW-1185">Reference proteome</keyword>
<protein>
    <submittedName>
        <fullName evidence="2">DUF2306 domain-containing protein</fullName>
    </submittedName>
</protein>
<keyword evidence="1" id="KW-0812">Transmembrane</keyword>
<evidence type="ECO:0000313" key="2">
    <source>
        <dbReference type="EMBL" id="MBO0948776.1"/>
    </source>
</evidence>
<feature type="transmembrane region" description="Helical" evidence="1">
    <location>
        <begin position="40"/>
        <end position="62"/>
    </location>
</feature>
<gene>
    <name evidence="2" type="ORF">J2I46_09305</name>
</gene>
<name>A0ABS3JFJ8_9BACT</name>
<feature type="transmembrane region" description="Helical" evidence="1">
    <location>
        <begin position="68"/>
        <end position="88"/>
    </location>
</feature>
<dbReference type="Proteomes" id="UP000664628">
    <property type="component" value="Unassembled WGS sequence"/>
</dbReference>
<feature type="transmembrane region" description="Helical" evidence="1">
    <location>
        <begin position="100"/>
        <end position="122"/>
    </location>
</feature>
<feature type="transmembrane region" description="Helical" evidence="1">
    <location>
        <begin position="195"/>
        <end position="213"/>
    </location>
</feature>
<dbReference type="EMBL" id="JAFMYW010000002">
    <property type="protein sequence ID" value="MBO0948776.1"/>
    <property type="molecule type" value="Genomic_DNA"/>
</dbReference>
<sequence length="233" mass="25894">MKTLLTLLLITHIATGFTALMVGLIPMFSQKGSRLHNRAGLVYVYCMITVAITALLLCGLQPFKMMRLFLTGIAVFSFYLCFTGWRATKQKKGQAAPLDIALTYGTLVIGAAMVLFGTYLLVLNGLSFMPIVFTFFGVLTGQFAWKDYQKRKQPTLKMDWYFQHFIRMGGSYIATFTAAAVTNVPRLLPANAPEWTHTLVWIAPSIVGGMLIGRTVRYYKQKFASKSAGMAVS</sequence>
<keyword evidence="1" id="KW-0472">Membrane</keyword>
<feature type="transmembrane region" description="Helical" evidence="1">
    <location>
        <begin position="165"/>
        <end position="183"/>
    </location>
</feature>
<comment type="caution">
    <text evidence="2">The sequence shown here is derived from an EMBL/GenBank/DDBJ whole genome shotgun (WGS) entry which is preliminary data.</text>
</comment>
<evidence type="ECO:0000256" key="1">
    <source>
        <dbReference type="SAM" id="Phobius"/>
    </source>
</evidence>
<organism evidence="2 3">
    <name type="scientific">Fibrella forsythiae</name>
    <dbReference type="NCBI Taxonomy" id="2817061"/>
    <lineage>
        <taxon>Bacteria</taxon>
        <taxon>Pseudomonadati</taxon>
        <taxon>Bacteroidota</taxon>
        <taxon>Cytophagia</taxon>
        <taxon>Cytophagales</taxon>
        <taxon>Spirosomataceae</taxon>
        <taxon>Fibrella</taxon>
    </lineage>
</organism>
<accession>A0ABS3JFJ8</accession>
<feature type="transmembrane region" description="Helical" evidence="1">
    <location>
        <begin position="6"/>
        <end position="28"/>
    </location>
</feature>